<dbReference type="PANTHER" id="PTHR44520:SF2">
    <property type="entry name" value="RESPONSE REGULATOR RCP1"/>
    <property type="match status" value="1"/>
</dbReference>
<dbReference type="Gene3D" id="3.40.50.2300">
    <property type="match status" value="1"/>
</dbReference>
<sequence>MSLHPTGRNTADVSFFTRQGILKREGRHRAPCFLKGVRLSRHLLIVEDNAHDVELACAALELSNVQCKVSVARDGAEALDFLSRRGAYAGRPAGQPDLILLDLNMPRVNGHQVLCAIKGDAALREVPVVIFTTSNLSQDREACLACGADDYLLKPEGFAEFVTTINQLGRRWLTADRCA</sequence>
<dbReference type="SUPFAM" id="SSF52172">
    <property type="entry name" value="CheY-like"/>
    <property type="match status" value="1"/>
</dbReference>
<evidence type="ECO:0000256" key="1">
    <source>
        <dbReference type="PROSITE-ProRule" id="PRU00169"/>
    </source>
</evidence>
<organism evidence="3 4">
    <name type="scientific">Deinococcus aetherius</name>
    <dbReference type="NCBI Taxonomy" id="200252"/>
    <lineage>
        <taxon>Bacteria</taxon>
        <taxon>Thermotogati</taxon>
        <taxon>Deinococcota</taxon>
        <taxon>Deinococci</taxon>
        <taxon>Deinococcales</taxon>
        <taxon>Deinococcaceae</taxon>
        <taxon>Deinococcus</taxon>
    </lineage>
</organism>
<dbReference type="InterPro" id="IPR001789">
    <property type="entry name" value="Sig_transdc_resp-reg_receiver"/>
</dbReference>
<evidence type="ECO:0000313" key="4">
    <source>
        <dbReference type="Proteomes" id="UP001064971"/>
    </source>
</evidence>
<dbReference type="InterPro" id="IPR052893">
    <property type="entry name" value="TCS_response_regulator"/>
</dbReference>
<dbReference type="PROSITE" id="PS50110">
    <property type="entry name" value="RESPONSE_REGULATORY"/>
    <property type="match status" value="1"/>
</dbReference>
<dbReference type="SMART" id="SM00448">
    <property type="entry name" value="REC"/>
    <property type="match status" value="1"/>
</dbReference>
<evidence type="ECO:0000313" key="3">
    <source>
        <dbReference type="EMBL" id="BDP44162.1"/>
    </source>
</evidence>
<dbReference type="InterPro" id="IPR011006">
    <property type="entry name" value="CheY-like_superfamily"/>
</dbReference>
<dbReference type="CDD" id="cd17557">
    <property type="entry name" value="REC_Rcp-like"/>
    <property type="match status" value="1"/>
</dbReference>
<keyword evidence="1" id="KW-0597">Phosphoprotein</keyword>
<feature type="modified residue" description="4-aspartylphosphate" evidence="1">
    <location>
        <position position="102"/>
    </location>
</feature>
<dbReference type="Pfam" id="PF00072">
    <property type="entry name" value="Response_reg"/>
    <property type="match status" value="1"/>
</dbReference>
<dbReference type="PANTHER" id="PTHR44520">
    <property type="entry name" value="RESPONSE REGULATOR RCP1-RELATED"/>
    <property type="match status" value="1"/>
</dbReference>
<keyword evidence="3" id="KW-0614">Plasmid</keyword>
<dbReference type="EMBL" id="AP026562">
    <property type="protein sequence ID" value="BDP44162.1"/>
    <property type="molecule type" value="Genomic_DNA"/>
</dbReference>
<feature type="domain" description="Response regulatory" evidence="2">
    <location>
        <begin position="42"/>
        <end position="169"/>
    </location>
</feature>
<protein>
    <submittedName>
        <fullName evidence="3">Response regulator</fullName>
    </submittedName>
</protein>
<keyword evidence="4" id="KW-1185">Reference proteome</keyword>
<accession>A0ABM8AK05</accession>
<proteinExistence type="predicted"/>
<gene>
    <name evidence="3" type="ORF">DAETH_41310</name>
</gene>
<evidence type="ECO:0000259" key="2">
    <source>
        <dbReference type="PROSITE" id="PS50110"/>
    </source>
</evidence>
<reference evidence="3" key="1">
    <citation type="submission" date="2022-07" db="EMBL/GenBank/DDBJ databases">
        <title>Complete Genome Sequence of the Radioresistant Bacterium Deinococcus aetherius ST0316, Isolated from the Air Dust collected in Lower Stratosphere above Japan.</title>
        <authorList>
            <person name="Satoh K."/>
            <person name="Hagiwara K."/>
            <person name="Katsumata K."/>
            <person name="Kubo A."/>
            <person name="Yokobori S."/>
            <person name="Yamagishi A."/>
            <person name="Oono Y."/>
            <person name="Narumi I."/>
        </authorList>
    </citation>
    <scope>NUCLEOTIDE SEQUENCE</scope>
    <source>
        <strain evidence="3">ST0316</strain>
        <plasmid evidence="3">pDAETH-2</plasmid>
    </source>
</reference>
<dbReference type="Proteomes" id="UP001064971">
    <property type="component" value="Plasmid pDAETH-2"/>
</dbReference>
<name>A0ABM8AK05_9DEIO</name>
<geneLocation type="plasmid" evidence="3 4">
    <name>pDAETH-2</name>
</geneLocation>